<feature type="transmembrane region" description="Helical" evidence="1">
    <location>
        <begin position="329"/>
        <end position="350"/>
    </location>
</feature>
<evidence type="ECO:0000313" key="4">
    <source>
        <dbReference type="WBParaSite" id="MhA1_Contig2938.frz3.gene1"/>
    </source>
</evidence>
<accession>A0A1I8BK49</accession>
<evidence type="ECO:0000256" key="2">
    <source>
        <dbReference type="SAM" id="SignalP"/>
    </source>
</evidence>
<dbReference type="WBParaSite" id="MhA1_Contig2938.frz3.gene1">
    <property type="protein sequence ID" value="MhA1_Contig2938.frz3.gene1"/>
    <property type="gene ID" value="MhA1_Contig2938.frz3.gene1"/>
</dbReference>
<feature type="chain" id="PRO_5009315887" evidence="2">
    <location>
        <begin position="25"/>
        <end position="399"/>
    </location>
</feature>
<dbReference type="Proteomes" id="UP000095281">
    <property type="component" value="Unplaced"/>
</dbReference>
<dbReference type="AlphaFoldDB" id="A0A1I8BK49"/>
<protein>
    <submittedName>
        <fullName evidence="4">Phosphatidylinositol transfer protein</fullName>
    </submittedName>
</protein>
<keyword evidence="3" id="KW-1185">Reference proteome</keyword>
<sequence length="399" mass="46868">MSVNNRVFLLLIILFFLYFHCSNGAGFKNLLRSMTDKINDSITEIAYKKDKQMIKINKKIKEIKPKIVNFAEDFVENLKENFKKAKKPKIENVMFSGMILPEIKTEEYYKIQVMCLYENGIFSNDKFCSIPYLVKNKFKITLEILQEKLPKNKKLPAIFVNIQTNGFSNRRFWKIYYPNFDQSYKIEYGASSLENLKINFRIALPVKYSNIFNYNKQFKTLLGQAKEEESEGDDYWILRILDKSNPSCPNCRDKKIKRKDGKNCLYCDLSSETDEDKNEIKGRHTINLINKKNNNLMENIEEEEENGTNEIIVYIEDPVFSDKDYEFELLPILVVFLLMTEVFIVSARFLKRNGTVETTTTTGTIEEVENDPAKKKGKKCKKGKKEKWCDNWCNSYKVN</sequence>
<reference evidence="4" key="1">
    <citation type="submission" date="2016-11" db="UniProtKB">
        <authorList>
            <consortium name="WormBaseParasite"/>
        </authorList>
    </citation>
    <scope>IDENTIFICATION</scope>
</reference>
<evidence type="ECO:0000256" key="1">
    <source>
        <dbReference type="SAM" id="Phobius"/>
    </source>
</evidence>
<proteinExistence type="predicted"/>
<keyword evidence="1" id="KW-0812">Transmembrane</keyword>
<evidence type="ECO:0000313" key="3">
    <source>
        <dbReference type="Proteomes" id="UP000095281"/>
    </source>
</evidence>
<keyword evidence="1" id="KW-0472">Membrane</keyword>
<organism evidence="3 4">
    <name type="scientific">Meloidogyne hapla</name>
    <name type="common">Root-knot nematode worm</name>
    <dbReference type="NCBI Taxonomy" id="6305"/>
    <lineage>
        <taxon>Eukaryota</taxon>
        <taxon>Metazoa</taxon>
        <taxon>Ecdysozoa</taxon>
        <taxon>Nematoda</taxon>
        <taxon>Chromadorea</taxon>
        <taxon>Rhabditida</taxon>
        <taxon>Tylenchina</taxon>
        <taxon>Tylenchomorpha</taxon>
        <taxon>Tylenchoidea</taxon>
        <taxon>Meloidogynidae</taxon>
        <taxon>Meloidogyninae</taxon>
        <taxon>Meloidogyne</taxon>
    </lineage>
</organism>
<feature type="signal peptide" evidence="2">
    <location>
        <begin position="1"/>
        <end position="24"/>
    </location>
</feature>
<keyword evidence="1" id="KW-1133">Transmembrane helix</keyword>
<name>A0A1I8BK49_MELHA</name>
<keyword evidence="2" id="KW-0732">Signal</keyword>